<organism evidence="3 4">
    <name type="scientific">Brettanomyces naardenensis</name>
    <name type="common">Yeast</name>
    <dbReference type="NCBI Taxonomy" id="13370"/>
    <lineage>
        <taxon>Eukaryota</taxon>
        <taxon>Fungi</taxon>
        <taxon>Dikarya</taxon>
        <taxon>Ascomycota</taxon>
        <taxon>Saccharomycotina</taxon>
        <taxon>Pichiomycetes</taxon>
        <taxon>Pichiales</taxon>
        <taxon>Pichiaceae</taxon>
        <taxon>Brettanomyces</taxon>
    </lineage>
</organism>
<feature type="domain" description="ENTH" evidence="2">
    <location>
        <begin position="91"/>
        <end position="198"/>
    </location>
</feature>
<dbReference type="AlphaFoldDB" id="A0A448YNK7"/>
<dbReference type="GO" id="GO:0005768">
    <property type="term" value="C:endosome"/>
    <property type="evidence" value="ECO:0007669"/>
    <property type="project" value="TreeGrafter"/>
</dbReference>
<dbReference type="SUPFAM" id="SSF48464">
    <property type="entry name" value="ENTH/VHS domain"/>
    <property type="match status" value="2"/>
</dbReference>
<dbReference type="Proteomes" id="UP000290900">
    <property type="component" value="Unassembled WGS sequence"/>
</dbReference>
<evidence type="ECO:0000313" key="3">
    <source>
        <dbReference type="EMBL" id="VEU22467.1"/>
    </source>
</evidence>
<dbReference type="InParanoid" id="A0A448YNK7"/>
<feature type="compositionally biased region" description="Acidic residues" evidence="1">
    <location>
        <begin position="306"/>
        <end position="315"/>
    </location>
</feature>
<dbReference type="OrthoDB" id="4033880at2759"/>
<feature type="region of interest" description="Disordered" evidence="1">
    <location>
        <begin position="241"/>
        <end position="330"/>
    </location>
</feature>
<dbReference type="InterPro" id="IPR013809">
    <property type="entry name" value="ENTH"/>
</dbReference>
<dbReference type="GO" id="GO:0006897">
    <property type="term" value="P:endocytosis"/>
    <property type="evidence" value="ECO:0007669"/>
    <property type="project" value="TreeGrafter"/>
</dbReference>
<gene>
    <name evidence="3" type="ORF">BRENAR_LOCUS3198</name>
</gene>
<protein>
    <submittedName>
        <fullName evidence="3">DEKNAAC103570</fullName>
    </submittedName>
</protein>
<sequence length="413" mass="46913">MSFYGFRKYTRKIQNALTGYSNLENLIREATNTDTWGPTTQQKRQLLNWILNYSSSQGSTSFNDIDLSQNIDPTYTHQVSQYTVDFIINRIREYSMHKPSTTVYERLKKNLVTKGYEFEIIVKCLNLLEYLLLNCFRTSGNRVTFDIADDVRMHTSTLKGLKSYNLKIAYDGLVLVHEKQVRQLAERILNLLDDEELLKSEREKFHPAMSKIEVQETEDDFLAERKYSDPFGRSRVSSISNTVGKMMTSPSSRRSRGSMGSVMLSQRGDEQDDADNNLISLTRGNEYQGYDYPGNSYNANKIGRDDVDDDDDDGYNDNVSAVEEDEEEDNAWAEEFGDLQNAGAKEPAKKTEKPVVDLLSSLGFEDLSVGNQPTKVPPIKVTNPIVQPATKPPVKSTSDNLFGDLLVDFKSKN</sequence>
<dbReference type="GO" id="GO:0030276">
    <property type="term" value="F:clathrin binding"/>
    <property type="evidence" value="ECO:0007669"/>
    <property type="project" value="TreeGrafter"/>
</dbReference>
<dbReference type="GO" id="GO:0030125">
    <property type="term" value="C:clathrin vesicle coat"/>
    <property type="evidence" value="ECO:0007669"/>
    <property type="project" value="TreeGrafter"/>
</dbReference>
<evidence type="ECO:0000259" key="2">
    <source>
        <dbReference type="Pfam" id="PF01417"/>
    </source>
</evidence>
<accession>A0A448YNK7</accession>
<dbReference type="GO" id="GO:0005886">
    <property type="term" value="C:plasma membrane"/>
    <property type="evidence" value="ECO:0007669"/>
    <property type="project" value="TreeGrafter"/>
</dbReference>
<feature type="compositionally biased region" description="Low complexity" evidence="1">
    <location>
        <begin position="246"/>
        <end position="265"/>
    </location>
</feature>
<dbReference type="PANTHER" id="PTHR12276:SF45">
    <property type="entry name" value="CLATHRIN INTERACTOR 1"/>
    <property type="match status" value="1"/>
</dbReference>
<dbReference type="EMBL" id="CAACVR010000023">
    <property type="protein sequence ID" value="VEU22467.1"/>
    <property type="molecule type" value="Genomic_DNA"/>
</dbReference>
<evidence type="ECO:0000313" key="4">
    <source>
        <dbReference type="Proteomes" id="UP000290900"/>
    </source>
</evidence>
<dbReference type="Gene3D" id="1.25.40.90">
    <property type="match status" value="1"/>
</dbReference>
<keyword evidence="4" id="KW-1185">Reference proteome</keyword>
<dbReference type="GO" id="GO:0005543">
    <property type="term" value="F:phospholipid binding"/>
    <property type="evidence" value="ECO:0007669"/>
    <property type="project" value="TreeGrafter"/>
</dbReference>
<evidence type="ECO:0000256" key="1">
    <source>
        <dbReference type="SAM" id="MobiDB-lite"/>
    </source>
</evidence>
<proteinExistence type="predicted"/>
<dbReference type="InterPro" id="IPR008942">
    <property type="entry name" value="ENTH_VHS"/>
</dbReference>
<dbReference type="PANTHER" id="PTHR12276">
    <property type="entry name" value="EPSIN/ENT-RELATED"/>
    <property type="match status" value="1"/>
</dbReference>
<dbReference type="Pfam" id="PF01417">
    <property type="entry name" value="ENTH"/>
    <property type="match status" value="1"/>
</dbReference>
<reference evidence="3 4" key="1">
    <citation type="submission" date="2018-12" db="EMBL/GenBank/DDBJ databases">
        <authorList>
            <person name="Tiukova I."/>
            <person name="Dainat J."/>
        </authorList>
    </citation>
    <scope>NUCLEOTIDE SEQUENCE [LARGE SCALE GENOMIC DNA]</scope>
</reference>
<name>A0A448YNK7_BRENA</name>
<dbReference type="STRING" id="13370.A0A448YNK7"/>